<feature type="coiled-coil region" evidence="1">
    <location>
        <begin position="80"/>
        <end position="128"/>
    </location>
</feature>
<proteinExistence type="predicted"/>
<protein>
    <submittedName>
        <fullName evidence="3">Uncharacterized protein</fullName>
    </submittedName>
</protein>
<gene>
    <name evidence="3" type="ORF">DFH08DRAFT_970134</name>
</gene>
<evidence type="ECO:0000256" key="2">
    <source>
        <dbReference type="SAM" id="MobiDB-lite"/>
    </source>
</evidence>
<evidence type="ECO:0000313" key="4">
    <source>
        <dbReference type="Proteomes" id="UP001218218"/>
    </source>
</evidence>
<keyword evidence="1" id="KW-0175">Coiled coil</keyword>
<feature type="region of interest" description="Disordered" evidence="2">
    <location>
        <begin position="1"/>
        <end position="60"/>
    </location>
</feature>
<dbReference type="Proteomes" id="UP001218218">
    <property type="component" value="Unassembled WGS sequence"/>
</dbReference>
<feature type="compositionally biased region" description="Polar residues" evidence="2">
    <location>
        <begin position="17"/>
        <end position="26"/>
    </location>
</feature>
<keyword evidence="4" id="KW-1185">Reference proteome</keyword>
<feature type="compositionally biased region" description="Acidic residues" evidence="2">
    <location>
        <begin position="33"/>
        <end position="44"/>
    </location>
</feature>
<name>A0AAD6ZFN6_9AGAR</name>
<accession>A0AAD6ZFN6</accession>
<sequence>MSKRRRSAAQKAVTDSLKASRTNNTHPTRRADDVEDDSPWDSDPESGQSGSSSPNCRHCPALRSASTRLSNERALLGDLLNQSNTELSAARKKISRLEAEKIHLQTTLDKLESRYLALSGETSFLENQLSSTRDAYDSQSVIWQQQVSEAEGRARGHYTTVKNLRRQVERATASAAEFKRSYELICEWKCREGGFFSPGARKIFHLFVWAGCAEAKVGHAIQALLDKVGVCVRHLPSARTVQRAIKEGGEFGLIQLGYEMSQAASFGLSTDGTSHRGITMEGTHFTVKASSYGDDDDITTPANHKWVTRVFGVEKALDHTATEQHHGLLNNLNHIFASYSGSPLAKRLNDHLTFNKLFQKLHFQSGDHAADGKKFQALNRTLKDSVVLEDLGARAVSALPDSELLEQVADVPDEEVQAHLASRGIENPTSFDKYKVAQAVVQIRLGSAIYDNISTDEQTLLDLLISAGCGGHKDLNALVYGTKHIRLFWLRNPTCTPPVLLPNKANDATIQLAADSSAASKKAIDSSTSGAIKLIELAGTTFRNKNSKKGYQDRYTAYMTKMVVERYGSDALGSLMHRFAEVSATRYQSFSYAAAELLLHHSITCGLIQDICDGKGRAGANHMETNIIRGLACPSTMSEVAALAAYGLLVSWPYLSIIRGNPSDHATFVDMLDLVDLHRRLPIFCMHLAISPGLILDRLVPDSELTIDGNPPINPGLLEAVRHAGKELPYVREMITALFTGCAEGWCQFTSEFVRGGPIDTLPDSLRHLVAIPATNDSNEGILGSMRVAARFHPNISTSNFSARERLRRNNTETFIQRLMTEPEDHTYVRRRVREDDASGKNRRFNLEVAERIATKGREARDHRQALQEDRRLERARLSAVGLELDLVKVNTMTVAKLRDQLRIFKFIVEDPELQKKAVWGDKRRAELLAVVIAAVNRHRDKDEGSSEARPAVTPPGPPVPRGDRTGAIRAFMLFGYSGERIIDSFPSDIHCSRLPHRRRQIVQFAATWSTPSPSLPRLLTPRPPLFSLPGARPDRSQLSLLDITCIAARRGRTPVLPVIVTCRSWKETAARTCIERTLGAFAAQLPGFSGRKMHSDAALGFGEREGEQSADNSGLETLPGLPQEDT</sequence>
<dbReference type="AlphaFoldDB" id="A0AAD6ZFN6"/>
<feature type="region of interest" description="Disordered" evidence="2">
    <location>
        <begin position="1102"/>
        <end position="1127"/>
    </location>
</feature>
<organism evidence="3 4">
    <name type="scientific">Mycena albidolilacea</name>
    <dbReference type="NCBI Taxonomy" id="1033008"/>
    <lineage>
        <taxon>Eukaryota</taxon>
        <taxon>Fungi</taxon>
        <taxon>Dikarya</taxon>
        <taxon>Basidiomycota</taxon>
        <taxon>Agaricomycotina</taxon>
        <taxon>Agaricomycetes</taxon>
        <taxon>Agaricomycetidae</taxon>
        <taxon>Agaricales</taxon>
        <taxon>Marasmiineae</taxon>
        <taxon>Mycenaceae</taxon>
        <taxon>Mycena</taxon>
    </lineage>
</organism>
<feature type="region of interest" description="Disordered" evidence="2">
    <location>
        <begin position="940"/>
        <end position="965"/>
    </location>
</feature>
<evidence type="ECO:0000256" key="1">
    <source>
        <dbReference type="SAM" id="Coils"/>
    </source>
</evidence>
<dbReference type="Gene3D" id="1.20.5.170">
    <property type="match status" value="1"/>
</dbReference>
<comment type="caution">
    <text evidence="3">The sequence shown here is derived from an EMBL/GenBank/DDBJ whole genome shotgun (WGS) entry which is preliminary data.</text>
</comment>
<reference evidence="3" key="1">
    <citation type="submission" date="2023-03" db="EMBL/GenBank/DDBJ databases">
        <title>Massive genome expansion in bonnet fungi (Mycena s.s.) driven by repeated elements and novel gene families across ecological guilds.</title>
        <authorList>
            <consortium name="Lawrence Berkeley National Laboratory"/>
            <person name="Harder C.B."/>
            <person name="Miyauchi S."/>
            <person name="Viragh M."/>
            <person name="Kuo A."/>
            <person name="Thoen E."/>
            <person name="Andreopoulos B."/>
            <person name="Lu D."/>
            <person name="Skrede I."/>
            <person name="Drula E."/>
            <person name="Henrissat B."/>
            <person name="Morin E."/>
            <person name="Kohler A."/>
            <person name="Barry K."/>
            <person name="LaButti K."/>
            <person name="Morin E."/>
            <person name="Salamov A."/>
            <person name="Lipzen A."/>
            <person name="Mereny Z."/>
            <person name="Hegedus B."/>
            <person name="Baldrian P."/>
            <person name="Stursova M."/>
            <person name="Weitz H."/>
            <person name="Taylor A."/>
            <person name="Grigoriev I.V."/>
            <person name="Nagy L.G."/>
            <person name="Martin F."/>
            <person name="Kauserud H."/>
        </authorList>
    </citation>
    <scope>NUCLEOTIDE SEQUENCE</scope>
    <source>
        <strain evidence="3">CBHHK002</strain>
    </source>
</reference>
<evidence type="ECO:0000313" key="3">
    <source>
        <dbReference type="EMBL" id="KAJ7321267.1"/>
    </source>
</evidence>
<dbReference type="EMBL" id="JARIHO010000051">
    <property type="protein sequence ID" value="KAJ7321267.1"/>
    <property type="molecule type" value="Genomic_DNA"/>
</dbReference>
<feature type="compositionally biased region" description="Low complexity" evidence="2">
    <location>
        <begin position="45"/>
        <end position="54"/>
    </location>
</feature>